<comment type="caution">
    <text evidence="2">The sequence shown here is derived from an EMBL/GenBank/DDBJ whole genome shotgun (WGS) entry which is preliminary data.</text>
</comment>
<name>A0A5C6VZK4_9BACI</name>
<evidence type="ECO:0000313" key="2">
    <source>
        <dbReference type="EMBL" id="TXC91008.1"/>
    </source>
</evidence>
<feature type="transmembrane region" description="Helical" evidence="1">
    <location>
        <begin position="30"/>
        <end position="48"/>
    </location>
</feature>
<feature type="transmembrane region" description="Helical" evidence="1">
    <location>
        <begin position="64"/>
        <end position="83"/>
    </location>
</feature>
<dbReference type="OrthoDB" id="1683771at2"/>
<sequence length="162" mass="19131">MKNSKVFMILMTLLPWLSIPFLKKKTLIRFLPSVLFMSLILTAEGYFAEKKKWWWFPFHVKPNVIGELPLILGPFIVGSFWILKFTYGKFNLYMLINTIVDSFFTYFILDWFKKMGYASLVKITKFQLSLSFLIKSLLMYGFQVGYDKVIGQKNTPSQNKDY</sequence>
<protein>
    <submittedName>
        <fullName evidence="2">Uncharacterized protein</fullName>
    </submittedName>
</protein>
<dbReference type="EMBL" id="VOQF01000005">
    <property type="protein sequence ID" value="TXC91008.1"/>
    <property type="molecule type" value="Genomic_DNA"/>
</dbReference>
<proteinExistence type="predicted"/>
<gene>
    <name evidence="2" type="ORF">FS935_08865</name>
</gene>
<keyword evidence="1" id="KW-0812">Transmembrane</keyword>
<keyword evidence="1" id="KW-0472">Membrane</keyword>
<dbReference type="AlphaFoldDB" id="A0A5C6VZK4"/>
<feature type="transmembrane region" description="Helical" evidence="1">
    <location>
        <begin position="90"/>
        <end position="109"/>
    </location>
</feature>
<keyword evidence="1" id="KW-1133">Transmembrane helix</keyword>
<reference evidence="2 3" key="1">
    <citation type="journal article" date="2005" name="Int. J. Syst. Evol. Microbiol.">
        <title>Bacillus litoralis sp. nov., isolated from a tidal flat of the Yellow Sea in Korea.</title>
        <authorList>
            <person name="Yoon J.H."/>
            <person name="Oh T.K."/>
        </authorList>
    </citation>
    <scope>NUCLEOTIDE SEQUENCE [LARGE SCALE GENOMIC DNA]</scope>
    <source>
        <strain evidence="2 3">SW-211</strain>
    </source>
</reference>
<dbReference type="Proteomes" id="UP000321363">
    <property type="component" value="Unassembled WGS sequence"/>
</dbReference>
<evidence type="ECO:0000313" key="3">
    <source>
        <dbReference type="Proteomes" id="UP000321363"/>
    </source>
</evidence>
<dbReference type="RefSeq" id="WP_146947683.1">
    <property type="nucleotide sequence ID" value="NZ_VOQF01000005.1"/>
</dbReference>
<organism evidence="2 3">
    <name type="scientific">Metabacillus litoralis</name>
    <dbReference type="NCBI Taxonomy" id="152268"/>
    <lineage>
        <taxon>Bacteria</taxon>
        <taxon>Bacillati</taxon>
        <taxon>Bacillota</taxon>
        <taxon>Bacilli</taxon>
        <taxon>Bacillales</taxon>
        <taxon>Bacillaceae</taxon>
        <taxon>Metabacillus</taxon>
    </lineage>
</organism>
<accession>A0A5C6VZK4</accession>
<keyword evidence="3" id="KW-1185">Reference proteome</keyword>
<evidence type="ECO:0000256" key="1">
    <source>
        <dbReference type="SAM" id="Phobius"/>
    </source>
</evidence>